<keyword evidence="2" id="KW-1185">Reference proteome</keyword>
<dbReference type="AlphaFoldDB" id="A0AAV7TF48"/>
<proteinExistence type="predicted"/>
<gene>
    <name evidence="1" type="ORF">NDU88_000191</name>
</gene>
<accession>A0AAV7TF48</accession>
<protein>
    <submittedName>
        <fullName evidence="1">Uncharacterized protein</fullName>
    </submittedName>
</protein>
<organism evidence="1 2">
    <name type="scientific">Pleurodeles waltl</name>
    <name type="common">Iberian ribbed newt</name>
    <dbReference type="NCBI Taxonomy" id="8319"/>
    <lineage>
        <taxon>Eukaryota</taxon>
        <taxon>Metazoa</taxon>
        <taxon>Chordata</taxon>
        <taxon>Craniata</taxon>
        <taxon>Vertebrata</taxon>
        <taxon>Euteleostomi</taxon>
        <taxon>Amphibia</taxon>
        <taxon>Batrachia</taxon>
        <taxon>Caudata</taxon>
        <taxon>Salamandroidea</taxon>
        <taxon>Salamandridae</taxon>
        <taxon>Pleurodelinae</taxon>
        <taxon>Pleurodeles</taxon>
    </lineage>
</organism>
<reference evidence="1" key="1">
    <citation type="journal article" date="2022" name="bioRxiv">
        <title>Sequencing and chromosome-scale assembly of the giantPleurodeles waltlgenome.</title>
        <authorList>
            <person name="Brown T."/>
            <person name="Elewa A."/>
            <person name="Iarovenko S."/>
            <person name="Subramanian E."/>
            <person name="Araus A.J."/>
            <person name="Petzold A."/>
            <person name="Susuki M."/>
            <person name="Suzuki K.-i.T."/>
            <person name="Hayashi T."/>
            <person name="Toyoda A."/>
            <person name="Oliveira C."/>
            <person name="Osipova E."/>
            <person name="Leigh N.D."/>
            <person name="Simon A."/>
            <person name="Yun M.H."/>
        </authorList>
    </citation>
    <scope>NUCLEOTIDE SEQUENCE</scope>
    <source>
        <strain evidence="1">20211129_DDA</strain>
        <tissue evidence="1">Liver</tissue>
    </source>
</reference>
<evidence type="ECO:0000313" key="1">
    <source>
        <dbReference type="EMBL" id="KAJ1174900.1"/>
    </source>
</evidence>
<dbReference type="Proteomes" id="UP001066276">
    <property type="component" value="Chromosome 3_2"/>
</dbReference>
<dbReference type="Gene3D" id="1.20.5.340">
    <property type="match status" value="1"/>
</dbReference>
<sequence length="203" mass="22575">MNIDGRLIEELREAAGLDREWRHSGEGTTRGAYGAVNGVAAYSPVLSRSLFWWLSAAKEVGRSREEKATRHGSGDLQAISASCGLQCLVARHWASTQASWQDNYFFRSLPTLASSALRLWIRLWIIPTHTMVDPTQKATMDRILQEISAVGRRLEGMDNAISSLTAETKSMPLDIAGFQPRVTGLEQRVTTVKSHITTFQDKD</sequence>
<name>A0AAV7TF48_PLEWA</name>
<dbReference type="EMBL" id="JANPWB010000006">
    <property type="protein sequence ID" value="KAJ1174900.1"/>
    <property type="molecule type" value="Genomic_DNA"/>
</dbReference>
<evidence type="ECO:0000313" key="2">
    <source>
        <dbReference type="Proteomes" id="UP001066276"/>
    </source>
</evidence>
<comment type="caution">
    <text evidence="1">The sequence shown here is derived from an EMBL/GenBank/DDBJ whole genome shotgun (WGS) entry which is preliminary data.</text>
</comment>